<protein>
    <recommendedName>
        <fullName evidence="4">AAA domain-containing protein</fullName>
    </recommendedName>
</protein>
<dbReference type="Proteomes" id="UP000257076">
    <property type="component" value="Unassembled WGS sequence"/>
</dbReference>
<evidence type="ECO:0000256" key="1">
    <source>
        <dbReference type="SAM" id="Coils"/>
    </source>
</evidence>
<comment type="caution">
    <text evidence="2">The sequence shown here is derived from an EMBL/GenBank/DDBJ whole genome shotgun (WGS) entry which is preliminary data.</text>
</comment>
<keyword evidence="3" id="KW-1185">Reference proteome</keyword>
<accession>A0A3E0B0H1</accession>
<dbReference type="OrthoDB" id="9784297at2"/>
<organism evidence="2 3">
    <name type="scientific">Jeotgalicoccus halotolerans</name>
    <dbReference type="NCBI Taxonomy" id="157227"/>
    <lineage>
        <taxon>Bacteria</taxon>
        <taxon>Bacillati</taxon>
        <taxon>Bacillota</taxon>
        <taxon>Bacilli</taxon>
        <taxon>Bacillales</taxon>
        <taxon>Staphylococcaceae</taxon>
        <taxon>Jeotgalicoccus</taxon>
    </lineage>
</organism>
<reference evidence="2 3" key="1">
    <citation type="submission" date="2018-08" db="EMBL/GenBank/DDBJ databases">
        <title>Genomic Encyclopedia of Type Strains, Phase IV (KMG-IV): sequencing the most valuable type-strain genomes for metagenomic binning, comparative biology and taxonomic classification.</title>
        <authorList>
            <person name="Goeker M."/>
        </authorList>
    </citation>
    <scope>NUCLEOTIDE SEQUENCE [LARGE SCALE GENOMIC DNA]</scope>
    <source>
        <strain evidence="2 3">DSM 17274</strain>
    </source>
</reference>
<feature type="coiled-coil region" evidence="1">
    <location>
        <begin position="314"/>
        <end position="419"/>
    </location>
</feature>
<sequence length="552" mass="65138">MIIESFSILDFRTKEARTFEFQNGTNLIISNGNTEGKSSLLKSLYYTLGFDVRQFPSGWNKDDMYFQVRVNIGNQKFNITRQKNSFRVSDNDEIMNVKEYSEWLSQKLNIYMELPNVYTKTLSLAYSSALILPFYIDQDDSWEGTLYRRVTDTLNQYSGVPQNIFESIFLLSDEEVTQLKNDIAIDNSKKNSVESTITSFFEIVEEYKKENEEVVEITKIDKKVLKNDIDKYLRMLNDFNKQVTSYKMKLLNKQEQLDLQKQELIELEKLLDMNKNRYSTIKSECNYCHSKLTKEKSLTRLDLSNNFYEISILKDTVEKEISKLSIEIDDLKLDKENVDEEIDTLNERIQKSKELLTIDEYVKAAARTEAINEMENLIEKQVELKVSLEQNLVKLRKTLAELNKEKKDLRKTIENRYNELIINMKTIFSKTNLNELDFMKFKKIDGSGIDKNKKYLAYYLIYFNLLREYGTYTIPFCMDSFIKNEISGDNAIEMFGAIEKYFFDSNNQSFFSIVSENLKHFENTKEYNQVEVNGKLLLKENYDKVSLKFHFE</sequence>
<proteinExistence type="predicted"/>
<evidence type="ECO:0008006" key="4">
    <source>
        <dbReference type="Google" id="ProtNLM"/>
    </source>
</evidence>
<dbReference type="RefSeq" id="WP_115884164.1">
    <property type="nucleotide sequence ID" value="NZ_CBCSHX010000001.1"/>
</dbReference>
<dbReference type="InterPro" id="IPR027417">
    <property type="entry name" value="P-loop_NTPase"/>
</dbReference>
<keyword evidence="1" id="KW-0175">Coiled coil</keyword>
<dbReference type="Gene3D" id="3.40.50.300">
    <property type="entry name" value="P-loop containing nucleotide triphosphate hydrolases"/>
    <property type="match status" value="1"/>
</dbReference>
<dbReference type="AlphaFoldDB" id="A0A3E0B0H1"/>
<name>A0A3E0B0H1_9STAP</name>
<feature type="coiled-coil region" evidence="1">
    <location>
        <begin position="222"/>
        <end position="277"/>
    </location>
</feature>
<evidence type="ECO:0000313" key="3">
    <source>
        <dbReference type="Proteomes" id="UP000257076"/>
    </source>
</evidence>
<dbReference type="EMBL" id="QUMW01000009">
    <property type="protein sequence ID" value="REG25476.1"/>
    <property type="molecule type" value="Genomic_DNA"/>
</dbReference>
<evidence type="ECO:0000313" key="2">
    <source>
        <dbReference type="EMBL" id="REG25476.1"/>
    </source>
</evidence>
<gene>
    <name evidence="2" type="ORF">DFR63_0511</name>
</gene>